<protein>
    <submittedName>
        <fullName evidence="3">Uncharacterized protein</fullName>
    </submittedName>
</protein>
<keyword evidence="2" id="KW-0472">Membrane</keyword>
<keyword evidence="2" id="KW-0812">Transmembrane</keyword>
<sequence length="175" mass="17940">MTTRFDDEADDPEFAPDDPLAVILAPSSDHLAPPPGSYETIRRRATRRRLVRTAIGAGATCAVALLVALPLHLGTSDGPATPAPPLAPPPVTDRTTPPSPSAVPSPSASSPRTTLPTPTVPPRTPTAEPTQTSGIEVSRTPSSPAVPTAAPSVTPTREVTPSEPSEPSETGATRP</sequence>
<name>A0A124I8L2_9ACTN</name>
<keyword evidence="2" id="KW-1133">Transmembrane helix</keyword>
<reference evidence="3 4" key="1">
    <citation type="submission" date="2015-10" db="EMBL/GenBank/DDBJ databases">
        <title>Draft genome sequence of Streptomyces caeruleatus NRRL B-24802, type strain for the species Streptomyces caeruleatus.</title>
        <authorList>
            <person name="Ruckert C."/>
            <person name="Winkler A."/>
            <person name="Kalinowski J."/>
            <person name="Kampfer P."/>
            <person name="Glaeser S."/>
        </authorList>
    </citation>
    <scope>NUCLEOTIDE SEQUENCE [LARGE SCALE GENOMIC DNA]</scope>
    <source>
        <strain evidence="3 4">NRRL B-24802</strain>
    </source>
</reference>
<feature type="compositionally biased region" description="Acidic residues" evidence="1">
    <location>
        <begin position="7"/>
        <end position="16"/>
    </location>
</feature>
<organism evidence="3 4">
    <name type="scientific">Streptomyces caeruleatus</name>
    <dbReference type="NCBI Taxonomy" id="661399"/>
    <lineage>
        <taxon>Bacteria</taxon>
        <taxon>Bacillati</taxon>
        <taxon>Actinomycetota</taxon>
        <taxon>Actinomycetes</taxon>
        <taxon>Kitasatosporales</taxon>
        <taxon>Streptomycetaceae</taxon>
        <taxon>Streptomyces</taxon>
    </lineage>
</organism>
<keyword evidence="4" id="KW-1185">Reference proteome</keyword>
<evidence type="ECO:0000256" key="1">
    <source>
        <dbReference type="SAM" id="MobiDB-lite"/>
    </source>
</evidence>
<dbReference type="AlphaFoldDB" id="A0A124I8L2"/>
<evidence type="ECO:0000256" key="2">
    <source>
        <dbReference type="SAM" id="Phobius"/>
    </source>
</evidence>
<dbReference type="STRING" id="661399.AQJ67_25465"/>
<proteinExistence type="predicted"/>
<dbReference type="EMBL" id="LMWY01000031">
    <property type="protein sequence ID" value="KUN99719.1"/>
    <property type="molecule type" value="Genomic_DNA"/>
</dbReference>
<gene>
    <name evidence="3" type="ORF">AQJ67_25465</name>
</gene>
<dbReference type="Proteomes" id="UP000053429">
    <property type="component" value="Unassembled WGS sequence"/>
</dbReference>
<feature type="compositionally biased region" description="Low complexity" evidence="1">
    <location>
        <begin position="137"/>
        <end position="175"/>
    </location>
</feature>
<feature type="transmembrane region" description="Helical" evidence="2">
    <location>
        <begin position="50"/>
        <end position="73"/>
    </location>
</feature>
<evidence type="ECO:0000313" key="3">
    <source>
        <dbReference type="EMBL" id="KUN99719.1"/>
    </source>
</evidence>
<accession>A0A124I8L2</accession>
<evidence type="ECO:0000313" key="4">
    <source>
        <dbReference type="Proteomes" id="UP000053429"/>
    </source>
</evidence>
<dbReference type="RefSeq" id="WP_062721451.1">
    <property type="nucleotide sequence ID" value="NZ_KQ948931.1"/>
</dbReference>
<feature type="compositionally biased region" description="Low complexity" evidence="1">
    <location>
        <begin position="104"/>
        <end position="117"/>
    </location>
</feature>
<comment type="caution">
    <text evidence="3">The sequence shown here is derived from an EMBL/GenBank/DDBJ whole genome shotgun (WGS) entry which is preliminary data.</text>
</comment>
<feature type="region of interest" description="Disordered" evidence="1">
    <location>
        <begin position="73"/>
        <end position="175"/>
    </location>
</feature>
<feature type="region of interest" description="Disordered" evidence="1">
    <location>
        <begin position="1"/>
        <end position="43"/>
    </location>
</feature>
<feature type="compositionally biased region" description="Pro residues" evidence="1">
    <location>
        <begin position="81"/>
        <end position="103"/>
    </location>
</feature>